<keyword evidence="6" id="KW-0175">Coiled coil</keyword>
<dbReference type="PANTHER" id="PTHR10465">
    <property type="entry name" value="TRANSMEMBRANE GTPASE FZO1"/>
    <property type="match status" value="1"/>
</dbReference>
<dbReference type="InterPro" id="IPR027417">
    <property type="entry name" value="P-loop_NTPase"/>
</dbReference>
<comment type="subcellular location">
    <subcellularLocation>
        <location evidence="1">Membrane</location>
    </subcellularLocation>
</comment>
<evidence type="ECO:0000259" key="7">
    <source>
        <dbReference type="Pfam" id="PF00350"/>
    </source>
</evidence>
<feature type="coiled-coil region" evidence="6">
    <location>
        <begin position="637"/>
        <end position="679"/>
    </location>
</feature>
<feature type="coiled-coil region" evidence="6">
    <location>
        <begin position="833"/>
        <end position="867"/>
    </location>
</feature>
<evidence type="ECO:0000256" key="2">
    <source>
        <dbReference type="ARBA" id="ARBA00022741"/>
    </source>
</evidence>
<accession>A0A3E2W507</accession>
<keyword evidence="4" id="KW-0342">GTP-binding</keyword>
<dbReference type="AlphaFoldDB" id="A0A3E2W507"/>
<dbReference type="Pfam" id="PF00350">
    <property type="entry name" value="Dynamin_N"/>
    <property type="match status" value="1"/>
</dbReference>
<dbReference type="PANTHER" id="PTHR10465:SF0">
    <property type="entry name" value="SARCALUMENIN"/>
    <property type="match status" value="1"/>
</dbReference>
<dbReference type="InterPro" id="IPR027094">
    <property type="entry name" value="Mitofusin_fam"/>
</dbReference>
<name>A0A3E2W507_9FIRM</name>
<feature type="domain" description="Dynamin N-terminal" evidence="7">
    <location>
        <begin position="169"/>
        <end position="323"/>
    </location>
</feature>
<dbReference type="GO" id="GO:0016020">
    <property type="term" value="C:membrane"/>
    <property type="evidence" value="ECO:0007669"/>
    <property type="project" value="UniProtKB-SubCell"/>
</dbReference>
<protein>
    <recommendedName>
        <fullName evidence="7">Dynamin N-terminal domain-containing protein</fullName>
    </recommendedName>
</protein>
<dbReference type="RefSeq" id="WP_117554101.1">
    <property type="nucleotide sequence ID" value="NZ_QVFB01000009.1"/>
</dbReference>
<dbReference type="Gene3D" id="3.40.50.300">
    <property type="entry name" value="P-loop containing nucleotide triphosphate hydrolases"/>
    <property type="match status" value="1"/>
</dbReference>
<keyword evidence="5" id="KW-0472">Membrane</keyword>
<dbReference type="SUPFAM" id="SSF52540">
    <property type="entry name" value="P-loop containing nucleoside triphosphate hydrolases"/>
    <property type="match status" value="1"/>
</dbReference>
<organism evidence="8 9">
    <name type="scientific">Faecalibacterium prausnitzii</name>
    <dbReference type="NCBI Taxonomy" id="853"/>
    <lineage>
        <taxon>Bacteria</taxon>
        <taxon>Bacillati</taxon>
        <taxon>Bacillota</taxon>
        <taxon>Clostridia</taxon>
        <taxon>Eubacteriales</taxon>
        <taxon>Oscillospiraceae</taxon>
        <taxon>Faecalibacterium</taxon>
    </lineage>
</organism>
<proteinExistence type="predicted"/>
<evidence type="ECO:0000256" key="5">
    <source>
        <dbReference type="ARBA" id="ARBA00023136"/>
    </source>
</evidence>
<dbReference type="GO" id="GO:0005525">
    <property type="term" value="F:GTP binding"/>
    <property type="evidence" value="ECO:0007669"/>
    <property type="project" value="UniProtKB-KW"/>
</dbReference>
<dbReference type="GO" id="GO:0003924">
    <property type="term" value="F:GTPase activity"/>
    <property type="evidence" value="ECO:0007669"/>
    <property type="project" value="InterPro"/>
</dbReference>
<sequence>MQVKIDYNPYKMQTSMWVDGIDVMDESKGAEYKDLRELIQQGTPLQTWIEPIKYQGWKGIVNALLGEDNNEAVNVTFSGRNIDFQDLQRAINAQNNKRDVPVPAQFTFKQEKVLDDKILARNIGNVVKELRSERFQKLVKERENSEALQKKYGQMDENYKQAINTEFEIVFAGIYSSGKSTILNVLMRHGVLPTSDATCTSKNCRICHDPSVGSGISLTAYSADGKAVVPKKTFSSDAECAAFFLTICPMNKKEQNPKYAAVDTIELGADLSHLYPESVSADKFKIVLIDTPGMNSSQSSRDGVNLHEKVALEAIGRPTKPMVVLCAEGGKTDDVSIGTFMREITHQSEKDKGGFNDRFLFLMNKSDDLKFQNSECLEERKNAFAEYLTDASRWGTSDKKDIEAASHFVPRIFPVSALVEWAVKDGAGQYSKEALKKDTFKRVIQSTYKTFRENVTIYDDDNFCFARYCDIPEYRKQEVEAEFKQAVEDGDGDRAVHLQSGMNCVEIAIRDYIARYAYPIKVRALLESFQSILIEVDNVNQQFLKDLRKAEETQGEKYTEREGVLDEKRNLGEKRKLLEKAEKDVEERKRKLAEVRFDGGKLSASVSAFRFEVGQNPTVRFFQENEGRPISTGQKTRAEVQQQINQLMRNLSEAFNTALNKVNDTLGTLQDDYENQLEEIFRYRTTTIRELQTAGVFDAKGYDFTRTVEWQENFANLNVGEFAQQVQESIRDRTTRTVYKNNWKKDDYRESWNPLKKIVSLFMSDTIPKIEPVDGYYKVDDISERIGEYYIDLAEQTEQMTATATQFMCESKARVEALTSQLLDALKNFISEIQERDRKITELSFNLAELKQEIADYQDTCAWLDALKQQLQGV</sequence>
<feature type="coiled-coil region" evidence="6">
    <location>
        <begin position="564"/>
        <end position="598"/>
    </location>
</feature>
<dbReference type="Proteomes" id="UP000260733">
    <property type="component" value="Unassembled WGS sequence"/>
</dbReference>
<keyword evidence="3" id="KW-0378">Hydrolase</keyword>
<gene>
    <name evidence="8" type="ORF">DW855_06865</name>
</gene>
<reference evidence="8 9" key="1">
    <citation type="submission" date="2018-08" db="EMBL/GenBank/DDBJ databases">
        <title>A genome reference for cultivated species of the human gut microbiota.</title>
        <authorList>
            <person name="Zou Y."/>
            <person name="Xue W."/>
            <person name="Luo G."/>
        </authorList>
    </citation>
    <scope>NUCLEOTIDE SEQUENCE [LARGE SCALE GENOMIC DNA]</scope>
    <source>
        <strain evidence="8 9">AM37-13AC</strain>
    </source>
</reference>
<evidence type="ECO:0000256" key="3">
    <source>
        <dbReference type="ARBA" id="ARBA00022801"/>
    </source>
</evidence>
<evidence type="ECO:0000256" key="6">
    <source>
        <dbReference type="SAM" id="Coils"/>
    </source>
</evidence>
<evidence type="ECO:0000313" key="9">
    <source>
        <dbReference type="Proteomes" id="UP000260733"/>
    </source>
</evidence>
<evidence type="ECO:0000256" key="4">
    <source>
        <dbReference type="ARBA" id="ARBA00023134"/>
    </source>
</evidence>
<evidence type="ECO:0000313" key="8">
    <source>
        <dbReference type="EMBL" id="RGC19414.1"/>
    </source>
</evidence>
<evidence type="ECO:0000256" key="1">
    <source>
        <dbReference type="ARBA" id="ARBA00004370"/>
    </source>
</evidence>
<dbReference type="EMBL" id="QVFB01000009">
    <property type="protein sequence ID" value="RGC19414.1"/>
    <property type="molecule type" value="Genomic_DNA"/>
</dbReference>
<dbReference type="InterPro" id="IPR045063">
    <property type="entry name" value="Dynamin_N"/>
</dbReference>
<comment type="caution">
    <text evidence="8">The sequence shown here is derived from an EMBL/GenBank/DDBJ whole genome shotgun (WGS) entry which is preliminary data.</text>
</comment>
<keyword evidence="2" id="KW-0547">Nucleotide-binding</keyword>